<dbReference type="SUPFAM" id="SSF46565">
    <property type="entry name" value="Chaperone J-domain"/>
    <property type="match status" value="1"/>
</dbReference>
<sequence length="1494" mass="166533">MEKGHQKNIRKMLLFWKKMACNDSWRVVIGTPNEIAHWHLFCVIVFLSGVILSMQKVLIIVVPAKLSSMDELIFGQLESHNYDKDCFSIIWVPHVIDSYKYDKIPLDLLRFAAPFGGAPADYAEVFGGVAATCSIPFLDLPPVPAVGADYGFFGRAGAGDYGEIFGRFDFGDFALPYEELFAEAEAEAVGEIGAEEIARRLGAPPASLTAMLAQRWYKLARSSMIKESSQPDAQSFMLPQHFKEHESSVISFPPDNQQFVMSYNKTTQRSDDLVEMTTDPSMDYVVDSCEFPHVPTTNHVATMDSGIEANGEKRKKSTTTSASVSLRSSESDFTVDQKQHIPAYPPISEKVSANENHKNSNSISTSSNGTPSPDYAFLRVSDVNVQTQTVKPPPPLKQTSKLLKRREILAKGDVHLENHSCPPASSAHAPSNTSTSQAERRDDTALFNNEANPSSAAAAMKEAMEYAEARLRAAKELMERKGDSFKLRKKPSHHRSTRSTEIKVPTESDTFDENLSVKKSTKEEMNSEDSLLDKHQKASAVRTDHCDDSGKRALSLEKPQHMQSCTAPNQTSSKLGKLGNWTSGDEFYELTGEDQKQKTDAAVGEEDKCEVTNPVTKLSKEQKCEVTAADSDLERYEKLWEVNDGRDAGVKHVNPREDNTSPMGKDRVSMILEASTENIDHEKIYNSHFEGPKVVETSNESHDGEDGAVEIPCKSGITISEPNLMKDMHGSFMEASSPGEYVADFGKGTTEESPVAGISLEPKTTKEELEAACDAEMQCTTGDSEKLQESSEVTSIDNSLARQIKSLILEDLEGSSETQAFPGDPGTAGSEAETYGRNLGTTGLETESYGREKFSFVEESFMHNANRNVTESPVETPIPEQVENVEIEDRVGSCAHSEESTVDKDSECPEEGSDITSQNNNLPDHEDSTMLNVFEVASKLIKRDLDQEKQDTLQPGEVETRTVLDSNDKDTKENPSENSNTIGSEEVLSHGNQEDQKVPEMDKTKGRSDANAQVKLSGVNFYEDGDVTSAANNVTTRLTTNSKGQASSSSEMLTGRQHLPQDAGPAISQTSNGTFPSLEKTEEVCKEAGRELPTDKSAAFEDENSRACKSKAELKQQQFHSEKSSSLPKSAEGHIPSSADISRKETPGVQRLKEQGSLRTEREREKDKEASRRLEETKERDKKFEKEREIAEERERKKLEEQEREREREKDRLAVERATREAHERAFAEARERAEKIALERVTAARQRASAEAREKEERASTEAAAERAARIKAERAAVERATAEARERAIEKAKAEKAAAEARERRERYRSSFKESFKSSNLDNRQDTQFQRAVSSNLMRNPDSYSKGLEVESALRHKARLERHQRTAERVTKALAEKNMRDLLAQREQAEKHRLSEYLDPEIKRWSNGKEGNLRALLSTLQYILGADSGWQPVPLTELITAAAVKKAYRKATLCVHPDKLQQRGATIRQKYICEKVFDLLKDAWNKFTSEER</sequence>
<feature type="compositionally biased region" description="Polar residues" evidence="3">
    <location>
        <begin position="318"/>
        <end position="336"/>
    </location>
</feature>
<keyword evidence="4" id="KW-0812">Transmembrane</keyword>
<protein>
    <recommendedName>
        <fullName evidence="5">J domain-containing protein</fullName>
    </recommendedName>
</protein>
<evidence type="ECO:0000256" key="3">
    <source>
        <dbReference type="SAM" id="MobiDB-lite"/>
    </source>
</evidence>
<feature type="region of interest" description="Disordered" evidence="3">
    <location>
        <begin position="890"/>
        <end position="930"/>
    </location>
</feature>
<feature type="compositionally biased region" description="Low complexity" evidence="3">
    <location>
        <begin position="419"/>
        <end position="436"/>
    </location>
</feature>
<dbReference type="PANTHER" id="PTHR23172:SF87">
    <property type="entry name" value="CHAPERONE DNAJ-DOMAIN SUPERFAMILY PROTEIN"/>
    <property type="match status" value="1"/>
</dbReference>
<feature type="compositionally biased region" description="Low complexity" evidence="3">
    <location>
        <begin position="359"/>
        <end position="373"/>
    </location>
</feature>
<proteinExistence type="predicted"/>
<feature type="compositionally biased region" description="Basic and acidic residues" evidence="3">
    <location>
        <begin position="1141"/>
        <end position="1219"/>
    </location>
</feature>
<feature type="compositionally biased region" description="Polar residues" evidence="3">
    <location>
        <begin position="1029"/>
        <end position="1052"/>
    </location>
</feature>
<feature type="compositionally biased region" description="Basic and acidic residues" evidence="3">
    <location>
        <begin position="1301"/>
        <end position="1318"/>
    </location>
</feature>
<feature type="region of interest" description="Disordered" evidence="3">
    <location>
        <begin position="594"/>
        <end position="622"/>
    </location>
</feature>
<feature type="compositionally biased region" description="Polar residues" evidence="3">
    <location>
        <begin position="1319"/>
        <end position="1329"/>
    </location>
</feature>
<feature type="region of interest" description="Disordered" evidence="3">
    <location>
        <begin position="1301"/>
        <end position="1329"/>
    </location>
</feature>
<feature type="domain" description="J" evidence="5">
    <location>
        <begin position="1421"/>
        <end position="1494"/>
    </location>
</feature>
<dbReference type="Gene3D" id="1.10.287.110">
    <property type="entry name" value="DnaJ domain"/>
    <property type="match status" value="1"/>
</dbReference>
<feature type="compositionally biased region" description="Basic and acidic residues" evidence="3">
    <location>
        <begin position="958"/>
        <end position="975"/>
    </location>
</feature>
<feature type="region of interest" description="Disordered" evidence="3">
    <location>
        <begin position="1027"/>
        <end position="1219"/>
    </location>
</feature>
<feature type="compositionally biased region" description="Basic and acidic residues" evidence="3">
    <location>
        <begin position="1079"/>
        <end position="1094"/>
    </location>
</feature>
<feature type="compositionally biased region" description="Basic and acidic residues" evidence="3">
    <location>
        <begin position="1249"/>
        <end position="1268"/>
    </location>
</feature>
<evidence type="ECO:0000256" key="4">
    <source>
        <dbReference type="SAM" id="Phobius"/>
    </source>
</evidence>
<feature type="region of interest" description="Disordered" evidence="3">
    <location>
        <begin position="945"/>
        <end position="1012"/>
    </location>
</feature>
<feature type="region of interest" description="Disordered" evidence="3">
    <location>
        <begin position="481"/>
        <end position="547"/>
    </location>
</feature>
<dbReference type="InterPro" id="IPR036869">
    <property type="entry name" value="J_dom_sf"/>
</dbReference>
<feature type="compositionally biased region" description="Basic and acidic residues" evidence="3">
    <location>
        <begin position="890"/>
        <end position="907"/>
    </location>
</feature>
<feature type="region of interest" description="Disordered" evidence="3">
    <location>
        <begin position="559"/>
        <end position="580"/>
    </location>
</feature>
<feature type="coiled-coil region" evidence="2">
    <location>
        <begin position="1362"/>
        <end position="1394"/>
    </location>
</feature>
<evidence type="ECO:0000256" key="2">
    <source>
        <dbReference type="SAM" id="Coils"/>
    </source>
</evidence>
<dbReference type="GO" id="GO:0005783">
    <property type="term" value="C:endoplasmic reticulum"/>
    <property type="evidence" value="ECO:0007669"/>
    <property type="project" value="UniProtKB-ARBA"/>
</dbReference>
<reference evidence="6" key="2">
    <citation type="submission" date="2008-12" db="EMBL/GenBank/DDBJ databases">
        <title>Improved gene annotation of the rice (Oryza sativa) genomes.</title>
        <authorList>
            <person name="Wang J."/>
            <person name="Li R."/>
            <person name="Fan W."/>
            <person name="Huang Q."/>
            <person name="Zhang J."/>
            <person name="Zhou Y."/>
            <person name="Hu Y."/>
            <person name="Zi S."/>
            <person name="Li J."/>
            <person name="Ni P."/>
            <person name="Zheng H."/>
            <person name="Zhang Y."/>
            <person name="Zhao M."/>
            <person name="Hao Q."/>
            <person name="McDermott J."/>
            <person name="Samudrala R."/>
            <person name="Kristiansen K."/>
            <person name="Wong G.K.-S."/>
        </authorList>
    </citation>
    <scope>NUCLEOTIDE SEQUENCE</scope>
</reference>
<feature type="region of interest" description="Disordered" evidence="3">
    <location>
        <begin position="302"/>
        <end position="375"/>
    </location>
</feature>
<feature type="compositionally biased region" description="Basic and acidic residues" evidence="3">
    <location>
        <begin position="1103"/>
        <end position="1114"/>
    </location>
</feature>
<feature type="compositionally biased region" description="Basic and acidic residues" evidence="3">
    <location>
        <begin position="992"/>
        <end position="1008"/>
    </location>
</feature>
<dbReference type="FunFam" id="1.10.287.110:FF:000009">
    <property type="entry name" value="Auxilin-related protein 1"/>
    <property type="match status" value="1"/>
</dbReference>
<keyword evidence="4" id="KW-0472">Membrane</keyword>
<keyword evidence="1 2" id="KW-0175">Coiled coil</keyword>
<feature type="compositionally biased region" description="Polar residues" evidence="3">
    <location>
        <begin position="561"/>
        <end position="574"/>
    </location>
</feature>
<feature type="compositionally biased region" description="Basic residues" evidence="3">
    <location>
        <begin position="487"/>
        <end position="497"/>
    </location>
</feature>
<keyword evidence="4" id="KW-1133">Transmembrane helix</keyword>
<feature type="region of interest" description="Disordered" evidence="3">
    <location>
        <begin position="813"/>
        <end position="846"/>
    </location>
</feature>
<organism evidence="6">
    <name type="scientific">Oryza sativa subsp. japonica</name>
    <name type="common">Rice</name>
    <dbReference type="NCBI Taxonomy" id="39947"/>
    <lineage>
        <taxon>Eukaryota</taxon>
        <taxon>Viridiplantae</taxon>
        <taxon>Streptophyta</taxon>
        <taxon>Embryophyta</taxon>
        <taxon>Tracheophyta</taxon>
        <taxon>Spermatophyta</taxon>
        <taxon>Magnoliopsida</taxon>
        <taxon>Liliopsida</taxon>
        <taxon>Poales</taxon>
        <taxon>Poaceae</taxon>
        <taxon>BOP clade</taxon>
        <taxon>Oryzoideae</taxon>
        <taxon>Oryzeae</taxon>
        <taxon>Oryzinae</taxon>
        <taxon>Oryza</taxon>
        <taxon>Oryza sativa</taxon>
    </lineage>
</organism>
<reference evidence="6" key="1">
    <citation type="journal article" date="2005" name="PLoS Biol.">
        <title>The genomes of Oryza sativa: a history of duplications.</title>
        <authorList>
            <person name="Yu J."/>
            <person name="Wang J."/>
            <person name="Lin W."/>
            <person name="Li S."/>
            <person name="Li H."/>
            <person name="Zhou J."/>
            <person name="Ni P."/>
            <person name="Dong W."/>
            <person name="Hu S."/>
            <person name="Zeng C."/>
            <person name="Zhang J."/>
            <person name="Zhang Y."/>
            <person name="Li R."/>
            <person name="Xu Z."/>
            <person name="Li S."/>
            <person name="Li X."/>
            <person name="Zheng H."/>
            <person name="Cong L."/>
            <person name="Lin L."/>
            <person name="Yin J."/>
            <person name="Geng J."/>
            <person name="Li G."/>
            <person name="Shi J."/>
            <person name="Liu J."/>
            <person name="Lv H."/>
            <person name="Li J."/>
            <person name="Wang J."/>
            <person name="Deng Y."/>
            <person name="Ran L."/>
            <person name="Shi X."/>
            <person name="Wang X."/>
            <person name="Wu Q."/>
            <person name="Li C."/>
            <person name="Ren X."/>
            <person name="Wang J."/>
            <person name="Wang X."/>
            <person name="Li D."/>
            <person name="Liu D."/>
            <person name="Zhang X."/>
            <person name="Ji Z."/>
            <person name="Zhao W."/>
            <person name="Sun Y."/>
            <person name="Zhang Z."/>
            <person name="Bao J."/>
            <person name="Han Y."/>
            <person name="Dong L."/>
            <person name="Ji J."/>
            <person name="Chen P."/>
            <person name="Wu S."/>
            <person name="Liu J."/>
            <person name="Xiao Y."/>
            <person name="Bu D."/>
            <person name="Tan J."/>
            <person name="Yang L."/>
            <person name="Ye C."/>
            <person name="Zhang J."/>
            <person name="Xu J."/>
            <person name="Zhou Y."/>
            <person name="Yu Y."/>
            <person name="Zhang B."/>
            <person name="Zhuang S."/>
            <person name="Wei H."/>
            <person name="Liu B."/>
            <person name="Lei M."/>
            <person name="Yu H."/>
            <person name="Li Y."/>
            <person name="Xu H."/>
            <person name="Wei S."/>
            <person name="He X."/>
            <person name="Fang L."/>
            <person name="Zhang Z."/>
            <person name="Zhang Y."/>
            <person name="Huang X."/>
            <person name="Su Z."/>
            <person name="Tong W."/>
            <person name="Li J."/>
            <person name="Tong Z."/>
            <person name="Li S."/>
            <person name="Ye J."/>
            <person name="Wang L."/>
            <person name="Fang L."/>
            <person name="Lei T."/>
            <person name="Chen C."/>
            <person name="Chen H."/>
            <person name="Xu Z."/>
            <person name="Li H."/>
            <person name="Huang H."/>
            <person name="Zhang F."/>
            <person name="Xu H."/>
            <person name="Li N."/>
            <person name="Zhao C."/>
            <person name="Li S."/>
            <person name="Dong L."/>
            <person name="Huang Y."/>
            <person name="Li L."/>
            <person name="Xi Y."/>
            <person name="Qi Q."/>
            <person name="Li W."/>
            <person name="Zhang B."/>
            <person name="Hu W."/>
            <person name="Zhang Y."/>
            <person name="Tian X."/>
            <person name="Jiao Y."/>
            <person name="Liang X."/>
            <person name="Jin J."/>
            <person name="Gao L."/>
            <person name="Zheng W."/>
            <person name="Hao B."/>
            <person name="Liu S."/>
            <person name="Wang W."/>
            <person name="Yuan L."/>
            <person name="Cao M."/>
            <person name="McDermott J."/>
            <person name="Samudrala R."/>
            <person name="Wang J."/>
            <person name="Wong G.K."/>
            <person name="Yang H."/>
        </authorList>
    </citation>
    <scope>NUCLEOTIDE SEQUENCE [LARGE SCALE GENOMIC DNA]</scope>
</reference>
<gene>
    <name evidence="6" type="ORF">OsJ_19672</name>
</gene>
<evidence type="ECO:0000256" key="1">
    <source>
        <dbReference type="ARBA" id="ARBA00023054"/>
    </source>
</evidence>
<feature type="region of interest" description="Disordered" evidence="3">
    <location>
        <begin position="416"/>
        <end position="441"/>
    </location>
</feature>
<feature type="transmembrane region" description="Helical" evidence="4">
    <location>
        <begin position="40"/>
        <end position="62"/>
    </location>
</feature>
<feature type="compositionally biased region" description="Basic and acidic residues" evidence="3">
    <location>
        <begin position="594"/>
        <end position="610"/>
    </location>
</feature>
<name>B9FII7_ORYSJ</name>
<accession>B9FII7</accession>
<evidence type="ECO:0000313" key="6">
    <source>
        <dbReference type="EMBL" id="EEE64816.1"/>
    </source>
</evidence>
<feature type="compositionally biased region" description="Polar residues" evidence="3">
    <location>
        <begin position="1115"/>
        <end position="1128"/>
    </location>
</feature>
<feature type="region of interest" description="Disordered" evidence="3">
    <location>
        <begin position="1247"/>
        <end position="1268"/>
    </location>
</feature>
<dbReference type="Proteomes" id="UP000007752">
    <property type="component" value="Chromosome 5"/>
</dbReference>
<dbReference type="PANTHER" id="PTHR23172">
    <property type="entry name" value="AUXILIN/CYCLIN G-ASSOCIATED KINASE-RELATED"/>
    <property type="match status" value="1"/>
</dbReference>
<dbReference type="PROSITE" id="PS50076">
    <property type="entry name" value="DNAJ_2"/>
    <property type="match status" value="1"/>
</dbReference>
<feature type="compositionally biased region" description="Basic and acidic residues" evidence="3">
    <location>
        <begin position="520"/>
        <end position="547"/>
    </location>
</feature>
<evidence type="ECO:0000259" key="5">
    <source>
        <dbReference type="PROSITE" id="PS50076"/>
    </source>
</evidence>
<dbReference type="InterPro" id="IPR001623">
    <property type="entry name" value="DnaJ_domain"/>
</dbReference>
<dbReference type="EMBL" id="CM000142">
    <property type="protein sequence ID" value="EEE64816.1"/>
    <property type="molecule type" value="Genomic_DNA"/>
</dbReference>